<gene>
    <name evidence="1" type="ORF">MLD38_008899</name>
</gene>
<evidence type="ECO:0000313" key="2">
    <source>
        <dbReference type="Proteomes" id="UP001057402"/>
    </source>
</evidence>
<dbReference type="Proteomes" id="UP001057402">
    <property type="component" value="Chromosome 3"/>
</dbReference>
<organism evidence="1 2">
    <name type="scientific">Melastoma candidum</name>
    <dbReference type="NCBI Taxonomy" id="119954"/>
    <lineage>
        <taxon>Eukaryota</taxon>
        <taxon>Viridiplantae</taxon>
        <taxon>Streptophyta</taxon>
        <taxon>Embryophyta</taxon>
        <taxon>Tracheophyta</taxon>
        <taxon>Spermatophyta</taxon>
        <taxon>Magnoliopsida</taxon>
        <taxon>eudicotyledons</taxon>
        <taxon>Gunneridae</taxon>
        <taxon>Pentapetalae</taxon>
        <taxon>rosids</taxon>
        <taxon>malvids</taxon>
        <taxon>Myrtales</taxon>
        <taxon>Melastomataceae</taxon>
        <taxon>Melastomatoideae</taxon>
        <taxon>Melastomateae</taxon>
        <taxon>Melastoma</taxon>
    </lineage>
</organism>
<evidence type="ECO:0000313" key="1">
    <source>
        <dbReference type="EMBL" id="KAI4383015.1"/>
    </source>
</evidence>
<sequence length="522" mass="58043">MAILSKLTPNLFPPPNPSNSKDTRTPSPTNYPPPIPIPRYPPPPPKPKPTTSPSPPAFKVPHRNTRYRKPVDPGVISSDPKSRRSILIGTSGLTYHLPGAPFDFQFSYSESPGVAPLAIREPAFLPFAPPSMPRPWTGKAPLKGKDGKKVRLFDSFDPPPPGKKGVKYVESPGPFWAGKYPVDGRTREEILGEPLKRWEVRMLVGPHVSDNRQVNLGRDGMTHNMLELIHSHWKRRRVCKVRCRGVPTVDMDNISRVLEEKTGGKIIHRVGGILYLFRGRNYNYRTRPQYPLMLWKPAAPVYPKLIQKSPGGLTEDEANELKSKAKNLAPICKLGKNGIYLNLVTDVRNAFEGSPLVKINCTGMHASDYKKLGAKLRDLVPCVLLSFDDEQILMWRGHDWKSIYPNSPTESVTSQGESNEMQSQGESKEVISSPKMISLWRRAINSNKALLLDEPNVSPDDLLKIVEEFDGATRAAEHSFPAIISSKESEPDDAATSFEGGWQSNSPLGSLPIDRLAKKLLG</sequence>
<dbReference type="EMBL" id="CM042882">
    <property type="protein sequence ID" value="KAI4383015.1"/>
    <property type="molecule type" value="Genomic_DNA"/>
</dbReference>
<accession>A0ACB9RWD1</accession>
<reference evidence="2" key="1">
    <citation type="journal article" date="2023" name="Front. Plant Sci.">
        <title>Chromosomal-level genome assembly of Melastoma candidum provides insights into trichome evolution.</title>
        <authorList>
            <person name="Zhong Y."/>
            <person name="Wu W."/>
            <person name="Sun C."/>
            <person name="Zou P."/>
            <person name="Liu Y."/>
            <person name="Dai S."/>
            <person name="Zhou R."/>
        </authorList>
    </citation>
    <scope>NUCLEOTIDE SEQUENCE [LARGE SCALE GENOMIC DNA]</scope>
</reference>
<name>A0ACB9RWD1_9MYRT</name>
<protein>
    <submittedName>
        <fullName evidence="1">Uncharacterized protein</fullName>
    </submittedName>
</protein>
<proteinExistence type="predicted"/>
<comment type="caution">
    <text evidence="1">The sequence shown here is derived from an EMBL/GenBank/DDBJ whole genome shotgun (WGS) entry which is preliminary data.</text>
</comment>
<keyword evidence="2" id="KW-1185">Reference proteome</keyword>